<keyword evidence="8" id="KW-1185">Reference proteome</keyword>
<dbReference type="SMART" id="SM00320">
    <property type="entry name" value="WD40"/>
    <property type="match status" value="3"/>
</dbReference>
<evidence type="ECO:0000256" key="5">
    <source>
        <dbReference type="SAM" id="MobiDB-lite"/>
    </source>
</evidence>
<evidence type="ECO:0000313" key="8">
    <source>
        <dbReference type="Proteomes" id="UP000326924"/>
    </source>
</evidence>
<evidence type="ECO:0000313" key="7">
    <source>
        <dbReference type="EMBL" id="KAA8911526.1"/>
    </source>
</evidence>
<accession>A0A5J5F4K0</accession>
<evidence type="ECO:0000256" key="4">
    <source>
        <dbReference type="PROSITE-ProRule" id="PRU00221"/>
    </source>
</evidence>
<evidence type="ECO:0000259" key="6">
    <source>
        <dbReference type="Pfam" id="PF24807"/>
    </source>
</evidence>
<dbReference type="FunCoup" id="A0A5J5F4K0">
    <property type="interactions" value="149"/>
</dbReference>
<dbReference type="Pfam" id="PF24807">
    <property type="entry name" value="WD40_CDC20-Fz"/>
    <property type="match status" value="1"/>
</dbReference>
<evidence type="ECO:0000256" key="3">
    <source>
        <dbReference type="ARBA" id="ARBA00022737"/>
    </source>
</evidence>
<feature type="domain" description="CDC20/Fizzy WD40" evidence="6">
    <location>
        <begin position="211"/>
        <end position="518"/>
    </location>
</feature>
<dbReference type="PROSITE" id="PS50082">
    <property type="entry name" value="WD_REPEATS_2"/>
    <property type="match status" value="1"/>
</dbReference>
<keyword evidence="3" id="KW-0677">Repeat</keyword>
<feature type="region of interest" description="Disordered" evidence="5">
    <location>
        <begin position="1"/>
        <end position="83"/>
    </location>
</feature>
<dbReference type="SUPFAM" id="SSF50978">
    <property type="entry name" value="WD40 repeat-like"/>
    <property type="match status" value="1"/>
</dbReference>
<dbReference type="InterPro" id="IPR001680">
    <property type="entry name" value="WD40_rpt"/>
</dbReference>
<dbReference type="InterPro" id="IPR015943">
    <property type="entry name" value="WD40/YVTN_repeat-like_dom_sf"/>
</dbReference>
<organism evidence="7 8">
    <name type="scientific">Sphaerosporella brunnea</name>
    <dbReference type="NCBI Taxonomy" id="1250544"/>
    <lineage>
        <taxon>Eukaryota</taxon>
        <taxon>Fungi</taxon>
        <taxon>Dikarya</taxon>
        <taxon>Ascomycota</taxon>
        <taxon>Pezizomycotina</taxon>
        <taxon>Pezizomycetes</taxon>
        <taxon>Pezizales</taxon>
        <taxon>Pyronemataceae</taxon>
        <taxon>Sphaerosporella</taxon>
    </lineage>
</organism>
<dbReference type="AlphaFoldDB" id="A0A5J5F4K0"/>
<dbReference type="InterPro" id="IPR056150">
    <property type="entry name" value="WD40_CDC20-Fz"/>
</dbReference>
<comment type="similarity">
    <text evidence="1">Belongs to the WD repeat CDC20/Fizzy family.</text>
</comment>
<dbReference type="GO" id="GO:0010997">
    <property type="term" value="F:anaphase-promoting complex binding"/>
    <property type="evidence" value="ECO:0007669"/>
    <property type="project" value="InterPro"/>
</dbReference>
<name>A0A5J5F4K0_9PEZI</name>
<dbReference type="InterPro" id="IPR036322">
    <property type="entry name" value="WD40_repeat_dom_sf"/>
</dbReference>
<reference evidence="7 8" key="1">
    <citation type="submission" date="2019-09" db="EMBL/GenBank/DDBJ databases">
        <title>Draft genome of the ectomycorrhizal ascomycete Sphaerosporella brunnea.</title>
        <authorList>
            <consortium name="DOE Joint Genome Institute"/>
            <person name="Benucci G.M."/>
            <person name="Marozzi G."/>
            <person name="Antonielli L."/>
            <person name="Sanchez S."/>
            <person name="Marco P."/>
            <person name="Wang X."/>
            <person name="Falini L.B."/>
            <person name="Barry K."/>
            <person name="Haridas S."/>
            <person name="Lipzen A."/>
            <person name="Labutti K."/>
            <person name="Grigoriev I.V."/>
            <person name="Murat C."/>
            <person name="Martin F."/>
            <person name="Albertini E."/>
            <person name="Donnini D."/>
            <person name="Bonito G."/>
        </authorList>
    </citation>
    <scope>NUCLEOTIDE SEQUENCE [LARGE SCALE GENOMIC DNA]</scope>
    <source>
        <strain evidence="7 8">Sb_GMNB300</strain>
    </source>
</reference>
<dbReference type="GO" id="GO:1905786">
    <property type="term" value="P:positive regulation of anaphase-promoting complex-dependent catabolic process"/>
    <property type="evidence" value="ECO:0007669"/>
    <property type="project" value="TreeGrafter"/>
</dbReference>
<dbReference type="EMBL" id="VXIS01000034">
    <property type="protein sequence ID" value="KAA8911526.1"/>
    <property type="molecule type" value="Genomic_DNA"/>
</dbReference>
<evidence type="ECO:0000256" key="2">
    <source>
        <dbReference type="ARBA" id="ARBA00022574"/>
    </source>
</evidence>
<protein>
    <submittedName>
        <fullName evidence="7">WD40-repeat-containing domain protein</fullName>
    </submittedName>
</protein>
<comment type="caution">
    <text evidence="7">The sequence shown here is derived from an EMBL/GenBank/DDBJ whole genome shotgun (WGS) entry which is preliminary data.</text>
</comment>
<gene>
    <name evidence="7" type="ORF">FN846DRAFT_773934</name>
</gene>
<sequence length="589" mass="64324">MGQQYSPSPRLSTPRRYAQGSPDRFIPSSASPYSFHMGAPAENLSPDERLLRRHVPGSGHRDRSASPVTPERARRATAISPTNQRLSAGAVGVFGMGILPNIDPVDHLPPHTPGRQRGREINGGMFVDKKDPQQEAQKHQLRLSAALGVDTSSKVLTFISPKSPPVLPGSSGHQSPATRLWESVIGEDSQKNTPGKHRERRTVPMTPFRVLDAPGLRDDYYCSLIAYNPTRHCLAVGLNSDVYRWSETEGACAFVQWSNAHVTSLSFSSAQGKSNILAVGRISGSLTLWDPDEKVPRLEHKHASSVACLAWKPKVTYRVGGGHVPLSAMAENYGFTEDLLIVRRIVVHSQQICGLAWSPDGTMFASGGNDNVAFLFMTSDMEGPRDAAGFLKTTPQLVVHGGEKWRWEHGAAVKAIAFCPWQRTLVATGGGSNDRCIHFYHTTSGACLNTINVAAQVTSLIWSTCRREIAATLGYANPDHPIRIVVYSWPECQQVAQVPWQGEMRALFAVAYPGGPMISEGKLGAKEARVKKKRESEGCIIVATSDETVRFHEVWGEHRKMAVNGRGVLGGSDILESMEGIESDGMQIR</sequence>
<keyword evidence="2 4" id="KW-0853">WD repeat</keyword>
<dbReference type="OrthoDB" id="10263272at2759"/>
<dbReference type="Proteomes" id="UP000326924">
    <property type="component" value="Unassembled WGS sequence"/>
</dbReference>
<dbReference type="InterPro" id="IPR033010">
    <property type="entry name" value="Cdc20/Fizzy"/>
</dbReference>
<dbReference type="GO" id="GO:0031145">
    <property type="term" value="P:anaphase-promoting complex-dependent catabolic process"/>
    <property type="evidence" value="ECO:0007669"/>
    <property type="project" value="TreeGrafter"/>
</dbReference>
<feature type="compositionally biased region" description="Polar residues" evidence="5">
    <location>
        <begin position="1"/>
        <end position="11"/>
    </location>
</feature>
<dbReference type="Gene3D" id="2.130.10.10">
    <property type="entry name" value="YVTN repeat-like/Quinoprotein amine dehydrogenase"/>
    <property type="match status" value="1"/>
</dbReference>
<dbReference type="GO" id="GO:1990757">
    <property type="term" value="F:ubiquitin ligase activator activity"/>
    <property type="evidence" value="ECO:0007669"/>
    <property type="project" value="TreeGrafter"/>
</dbReference>
<dbReference type="GO" id="GO:0005680">
    <property type="term" value="C:anaphase-promoting complex"/>
    <property type="evidence" value="ECO:0007669"/>
    <property type="project" value="TreeGrafter"/>
</dbReference>
<evidence type="ECO:0000256" key="1">
    <source>
        <dbReference type="ARBA" id="ARBA00006445"/>
    </source>
</evidence>
<proteinExistence type="inferred from homology"/>
<dbReference type="InParanoid" id="A0A5J5F4K0"/>
<dbReference type="PANTHER" id="PTHR19918:SF5">
    <property type="entry name" value="MEIOSIS-SPECIFIC APC_C ACTIVATOR PROTEIN AMA1"/>
    <property type="match status" value="1"/>
</dbReference>
<dbReference type="PANTHER" id="PTHR19918">
    <property type="entry name" value="CELL DIVISION CYCLE 20 CDC20 FIZZY -RELATED"/>
    <property type="match status" value="1"/>
</dbReference>
<feature type="repeat" description="WD" evidence="4">
    <location>
        <begin position="345"/>
        <end position="376"/>
    </location>
</feature>